<accession>A0ACC0TTA8</accession>
<evidence type="ECO:0000313" key="1">
    <source>
        <dbReference type="EMBL" id="KAI9447120.1"/>
    </source>
</evidence>
<proteinExistence type="predicted"/>
<gene>
    <name evidence="1" type="ORF">F5148DRAFT_737771</name>
</gene>
<dbReference type="Proteomes" id="UP001207468">
    <property type="component" value="Unassembled WGS sequence"/>
</dbReference>
<comment type="caution">
    <text evidence="1">The sequence shown here is derived from an EMBL/GenBank/DDBJ whole genome shotgun (WGS) entry which is preliminary data.</text>
</comment>
<organism evidence="1 2">
    <name type="scientific">Russula earlei</name>
    <dbReference type="NCBI Taxonomy" id="71964"/>
    <lineage>
        <taxon>Eukaryota</taxon>
        <taxon>Fungi</taxon>
        <taxon>Dikarya</taxon>
        <taxon>Basidiomycota</taxon>
        <taxon>Agaricomycotina</taxon>
        <taxon>Agaricomycetes</taxon>
        <taxon>Russulales</taxon>
        <taxon>Russulaceae</taxon>
        <taxon>Russula</taxon>
    </lineage>
</organism>
<protein>
    <submittedName>
        <fullName evidence="1">Redoxin</fullName>
    </submittedName>
</protein>
<evidence type="ECO:0000313" key="2">
    <source>
        <dbReference type="Proteomes" id="UP001207468"/>
    </source>
</evidence>
<reference evidence="1" key="1">
    <citation type="submission" date="2021-03" db="EMBL/GenBank/DDBJ databases">
        <title>Evolutionary priming and transition to the ectomycorrhizal habit in an iconic lineage of mushroom-forming fungi: is preadaptation a requirement?</title>
        <authorList>
            <consortium name="DOE Joint Genome Institute"/>
            <person name="Looney B.P."/>
            <person name="Miyauchi S."/>
            <person name="Morin E."/>
            <person name="Drula E."/>
            <person name="Courty P.E."/>
            <person name="Chicoki N."/>
            <person name="Fauchery L."/>
            <person name="Kohler A."/>
            <person name="Kuo A."/>
            <person name="LaButti K."/>
            <person name="Pangilinan J."/>
            <person name="Lipzen A."/>
            <person name="Riley R."/>
            <person name="Andreopoulos W."/>
            <person name="He G."/>
            <person name="Johnson J."/>
            <person name="Barry K.W."/>
            <person name="Grigoriev I.V."/>
            <person name="Nagy L."/>
            <person name="Hibbett D."/>
            <person name="Henrissat B."/>
            <person name="Matheny P.B."/>
            <person name="Labbe J."/>
            <person name="Martin A.F."/>
        </authorList>
    </citation>
    <scope>NUCLEOTIDE SEQUENCE</scope>
    <source>
        <strain evidence="1">BPL698</strain>
    </source>
</reference>
<name>A0ACC0TTA8_9AGAM</name>
<sequence length="183" mass="19351">MSCETVSFASDAAKTAHAHAAALLASRQAKPGDKLPLKEHVKETDATTPLILAPSGKSIFVGVPGAFTPTCSLQAPGYIERYDEFKAKGVSEIFVVTVNDTFVTKAWKEKLAPKGTPVRFIADDQALFVSALGLVLDATTALGGPRAKRFVVIANDDTIEHVIVEENAGSLTATEASKVLELL</sequence>
<dbReference type="EMBL" id="JAGFNK010000607">
    <property type="protein sequence ID" value="KAI9447120.1"/>
    <property type="molecule type" value="Genomic_DNA"/>
</dbReference>
<keyword evidence="2" id="KW-1185">Reference proteome</keyword>